<name>A0A2K8KGJ8_9RHOB</name>
<protein>
    <recommendedName>
        <fullName evidence="3">HIRAN domain-containing protein</fullName>
    </recommendedName>
</protein>
<accession>A0A2K8KGJ8</accession>
<gene>
    <name evidence="1" type="ORF">BG454_15875</name>
</gene>
<reference evidence="1 2" key="1">
    <citation type="submission" date="2017-11" db="EMBL/GenBank/DDBJ databases">
        <title>Revised Sequence and Annotation of the Rhodobaca barguzinensis strain alga05 Genome.</title>
        <authorList>
            <person name="Kopejtka K."/>
            <person name="Tomasch J.M."/>
            <person name="Bunk B."/>
            <person name="Koblizek M."/>
        </authorList>
    </citation>
    <scope>NUCLEOTIDE SEQUENCE [LARGE SCALE GENOMIC DNA]</scope>
    <source>
        <strain evidence="2">alga05</strain>
    </source>
</reference>
<evidence type="ECO:0000313" key="1">
    <source>
        <dbReference type="EMBL" id="ATX67113.1"/>
    </source>
</evidence>
<organism evidence="1 2">
    <name type="scientific">Roseinatronobacter bogoriensis subsp. barguzinensis</name>
    <dbReference type="NCBI Taxonomy" id="441209"/>
    <lineage>
        <taxon>Bacteria</taxon>
        <taxon>Pseudomonadati</taxon>
        <taxon>Pseudomonadota</taxon>
        <taxon>Alphaproteobacteria</taxon>
        <taxon>Rhodobacterales</taxon>
        <taxon>Paracoccaceae</taxon>
        <taxon>Roseinatronobacter</taxon>
    </lineage>
</organism>
<evidence type="ECO:0000313" key="2">
    <source>
        <dbReference type="Proteomes" id="UP000228948"/>
    </source>
</evidence>
<dbReference type="RefSeq" id="WP_071481556.1">
    <property type="nucleotide sequence ID" value="NZ_CP024899.1"/>
</dbReference>
<dbReference type="EMBL" id="CP024899">
    <property type="protein sequence ID" value="ATX67113.1"/>
    <property type="molecule type" value="Genomic_DNA"/>
</dbReference>
<sequence length="129" mass="14345">MQALIHQTRIDGLQFAIQGSGVTLGQDVALEYDQQNRVAAFVKLPARWSFGFSRNKRKQLGYLGPDAAMLITPALERQAPLRVRIVELEPAHAREEGIDQVSVSIWGRPSDLQPLTQEQSVQPQAPSED</sequence>
<dbReference type="KEGG" id="rbg:BG454_15875"/>
<keyword evidence="2" id="KW-1185">Reference proteome</keyword>
<dbReference type="Proteomes" id="UP000228948">
    <property type="component" value="Chromosome"/>
</dbReference>
<proteinExistence type="predicted"/>
<evidence type="ECO:0008006" key="3">
    <source>
        <dbReference type="Google" id="ProtNLM"/>
    </source>
</evidence>
<dbReference type="AlphaFoldDB" id="A0A2K8KGJ8"/>
<dbReference type="STRING" id="441209.GCA_001870665_02956"/>
<dbReference type="OrthoDB" id="7865984at2"/>